<feature type="binding site" evidence="3">
    <location>
        <begin position="934"/>
        <end position="941"/>
    </location>
    <ligand>
        <name>ATP</name>
        <dbReference type="ChEBI" id="CHEBI:30616"/>
    </ligand>
</feature>
<keyword evidence="8" id="KW-1185">Reference proteome</keyword>
<feature type="region of interest" description="Disordered" evidence="4">
    <location>
        <begin position="164"/>
        <end position="207"/>
    </location>
</feature>
<keyword evidence="1 3" id="KW-0547">Nucleotide-binding</keyword>
<evidence type="ECO:0000256" key="5">
    <source>
        <dbReference type="SAM" id="Phobius"/>
    </source>
</evidence>
<dbReference type="SUPFAM" id="SSF52540">
    <property type="entry name" value="P-loop containing nucleoside triphosphate hydrolases"/>
    <property type="match status" value="3"/>
</dbReference>
<dbReference type="InterPro" id="IPR027417">
    <property type="entry name" value="P-loop_NTPase"/>
</dbReference>
<feature type="binding site" evidence="3">
    <location>
        <begin position="615"/>
        <end position="622"/>
    </location>
    <ligand>
        <name>ATP</name>
        <dbReference type="ChEBI" id="CHEBI:30616"/>
    </ligand>
</feature>
<reference evidence="7" key="2">
    <citation type="submission" date="2020-09" db="EMBL/GenBank/DDBJ databases">
        <authorList>
            <person name="Sun Q."/>
            <person name="Zhou Y."/>
        </authorList>
    </citation>
    <scope>NUCLEOTIDE SEQUENCE</scope>
    <source>
        <strain evidence="7">CGMCC 1.16067</strain>
    </source>
</reference>
<feature type="domain" description="FtsK" evidence="6">
    <location>
        <begin position="597"/>
        <end position="787"/>
    </location>
</feature>
<feature type="domain" description="FtsK" evidence="6">
    <location>
        <begin position="917"/>
        <end position="1107"/>
    </location>
</feature>
<organism evidence="7 8">
    <name type="scientific">Marmoricola endophyticus</name>
    <dbReference type="NCBI Taxonomy" id="2040280"/>
    <lineage>
        <taxon>Bacteria</taxon>
        <taxon>Bacillati</taxon>
        <taxon>Actinomycetota</taxon>
        <taxon>Actinomycetes</taxon>
        <taxon>Propionibacteriales</taxon>
        <taxon>Nocardioidaceae</taxon>
        <taxon>Marmoricola</taxon>
    </lineage>
</organism>
<evidence type="ECO:0000256" key="2">
    <source>
        <dbReference type="ARBA" id="ARBA00022840"/>
    </source>
</evidence>
<dbReference type="InterPro" id="IPR002543">
    <property type="entry name" value="FtsK_dom"/>
</dbReference>
<dbReference type="Gene3D" id="3.40.50.300">
    <property type="entry name" value="P-loop containing nucleotide triphosphate hydrolases"/>
    <property type="match status" value="4"/>
</dbReference>
<keyword evidence="5" id="KW-0472">Membrane</keyword>
<reference evidence="7" key="1">
    <citation type="journal article" date="2014" name="Int. J. Syst. Evol. Microbiol.">
        <title>Complete genome sequence of Corynebacterium casei LMG S-19264T (=DSM 44701T), isolated from a smear-ripened cheese.</title>
        <authorList>
            <consortium name="US DOE Joint Genome Institute (JGI-PGF)"/>
            <person name="Walter F."/>
            <person name="Albersmeier A."/>
            <person name="Kalinowski J."/>
            <person name="Ruckert C."/>
        </authorList>
    </citation>
    <scope>NUCLEOTIDE SEQUENCE</scope>
    <source>
        <strain evidence="7">CGMCC 1.16067</strain>
    </source>
</reference>
<dbReference type="CDD" id="cd01127">
    <property type="entry name" value="TrwB_TraG_TraD_VirD4"/>
    <property type="match status" value="1"/>
</dbReference>
<evidence type="ECO:0000256" key="1">
    <source>
        <dbReference type="ARBA" id="ARBA00022741"/>
    </source>
</evidence>
<dbReference type="PANTHER" id="PTHR22683:SF1">
    <property type="entry name" value="TYPE VII SECRETION SYSTEM PROTEIN ESSC"/>
    <property type="match status" value="1"/>
</dbReference>
<keyword evidence="5" id="KW-1133">Transmembrane helix</keyword>
<gene>
    <name evidence="7" type="ORF">GCM10011519_18460</name>
</gene>
<dbReference type="EMBL" id="BMKQ01000001">
    <property type="protein sequence ID" value="GGF44928.1"/>
    <property type="molecule type" value="Genomic_DNA"/>
</dbReference>
<evidence type="ECO:0000259" key="6">
    <source>
        <dbReference type="PROSITE" id="PS50901"/>
    </source>
</evidence>
<dbReference type="RefSeq" id="WP_188779509.1">
    <property type="nucleotide sequence ID" value="NZ_BMKQ01000001.1"/>
</dbReference>
<evidence type="ECO:0000256" key="4">
    <source>
        <dbReference type="SAM" id="MobiDB-lite"/>
    </source>
</evidence>
<feature type="transmembrane region" description="Helical" evidence="5">
    <location>
        <begin position="209"/>
        <end position="227"/>
    </location>
</feature>
<evidence type="ECO:0000313" key="7">
    <source>
        <dbReference type="EMBL" id="GGF44928.1"/>
    </source>
</evidence>
<sequence>MRLLLTLDDGADLRDVVVDAGDSPSVGELASALGWAGPLFCGDERLDPALPLADSVVRHGSVLRDGAPARDLGTAPGGVVEVRVTSGPGTGRVVRLNAGSYALDAVVPRAGGRLRVAPDGRVSLEPGATPLRLDGDDVSSSADWRHGRQLSVGEVLLEVHPVRAPDAPLTPGPGGATLDLTRPPRLRPQRRTTAFSLPPEPKRPDRPPFPLAMMLVPVLMGVVLYLVTRSAYSLIFLGMSPLMALASFSTGSRHQRRRWRGEVREYARRTAAVRDAARSALVEERTARRHGLPDAAALLVTAVGPRARLWERRRHDPDFLLVRVGTADQPSEVTLQDPARESHEGLLTWTAPDVPVCVHLTEAGVTGVAAEGPVRVGLARWIVGQALVLHSPADLQVVVLTTSSDEWGWLRWVPHALDATGAVRVAAEEESTARRLTELLALVERRLAARAENRSVDEGPVLVVIDGSRRLRLLPGVADLLRRGPGVGICFVCLDTEERLLPEECRVVVDVDAATVRTTGAATVADVRGEQVCAAWAQRVARALAPVRDVGDAGTDALPRTSRLLDVLATPLTAEAVRSGWEQRPRSTGAVLGQTEDKTFEIDLVRDGPHALVAGTTGAGKSELLQTLIASLALGNRPDELTFVLVDYKGGAAFADCRDLPHTVGMVTDLDGHLTARALDSLGAELRRREAVLARSGAKDVEAYLDARGPSDPPVPRLVIVIDEFAALATELPDFVTGLVDVARRGRSLGVHLVLATQRPAGVVSAEIRANTALRIALRVTDAADSQDIIDSSAAVDIAAATPGRALARLGTAAPVAFQTARVGGRAGPRALDRVRVAPMSAAGESLDSGGESSDGPSDLARLVAAVQEAATLVDVRPPQRPWLPSLPDVVVLDDLPPATEPLVPFGLADVPTEQRRESAVLDLAAGRHLGIVAGPRAGRSTALRSIAGAIGRSSSPEDVHLHAVDCGANALLPLVALPHVGVVVTRDQPDRMTRLVERLRRLVAERQQTLATDGFADVAEQRASAAPADRMPYVVVLLDRWEGLVAAYDSVDGGAVVTAWQQLMQEGGAVGVTVVVTGDRSLGVGRMAALLDDRLVLRTPEQGDYAVIGLPARQVPESMVPGRGFRAAGLRETQVALLDTDPSGTAQVAAVQRIGREATTRWADVPTTRRPFRLDVLPVRIGLEEALDLAGPATDELVLAVGGDTLERRGLDPLRHGPGLLVTGPRRSGRSTALRTMATTALRQGWEVAVVTPRTSPLRSLCAEPGVHGPFDEDSDPTAVAELLAKLRDTDVATMTLVDDVELVGVDGWLPALLERHLEGLRDSGSVLVAAGSPAELASVYRGPVVTLKRSGSGLLLSPQASTDADLYSARLPRSALGQLLPAGAGYLMTAGRAERVQVIWPG</sequence>
<protein>
    <recommendedName>
        <fullName evidence="6">FtsK domain-containing protein</fullName>
    </recommendedName>
</protein>
<name>A0A917BL35_9ACTN</name>
<comment type="caution">
    <text evidence="7">The sequence shown here is derived from an EMBL/GenBank/DDBJ whole genome shotgun (WGS) entry which is preliminary data.</text>
</comment>
<dbReference type="Pfam" id="PF01580">
    <property type="entry name" value="FtsK_SpoIIIE"/>
    <property type="match status" value="2"/>
</dbReference>
<dbReference type="InterPro" id="IPR003593">
    <property type="entry name" value="AAA+_ATPase"/>
</dbReference>
<accession>A0A917BL35</accession>
<dbReference type="Proteomes" id="UP000649179">
    <property type="component" value="Unassembled WGS sequence"/>
</dbReference>
<dbReference type="InterPro" id="IPR050206">
    <property type="entry name" value="FtsK/SpoIIIE/SftA"/>
</dbReference>
<dbReference type="PANTHER" id="PTHR22683">
    <property type="entry name" value="SPORULATION PROTEIN RELATED"/>
    <property type="match status" value="1"/>
</dbReference>
<feature type="transmembrane region" description="Helical" evidence="5">
    <location>
        <begin position="233"/>
        <end position="251"/>
    </location>
</feature>
<dbReference type="SMART" id="SM00382">
    <property type="entry name" value="AAA"/>
    <property type="match status" value="3"/>
</dbReference>
<keyword evidence="5" id="KW-0812">Transmembrane</keyword>
<keyword evidence="2 3" id="KW-0067">ATP-binding</keyword>
<dbReference type="GO" id="GO:0005524">
    <property type="term" value="F:ATP binding"/>
    <property type="evidence" value="ECO:0007669"/>
    <property type="project" value="UniProtKB-UniRule"/>
</dbReference>
<proteinExistence type="predicted"/>
<dbReference type="GO" id="GO:0003677">
    <property type="term" value="F:DNA binding"/>
    <property type="evidence" value="ECO:0007669"/>
    <property type="project" value="InterPro"/>
</dbReference>
<evidence type="ECO:0000256" key="3">
    <source>
        <dbReference type="PROSITE-ProRule" id="PRU00289"/>
    </source>
</evidence>
<dbReference type="PROSITE" id="PS50901">
    <property type="entry name" value="FTSK"/>
    <property type="match status" value="2"/>
</dbReference>
<evidence type="ECO:0000313" key="8">
    <source>
        <dbReference type="Proteomes" id="UP000649179"/>
    </source>
</evidence>